<dbReference type="STRING" id="455193.SAMN05421805_103443"/>
<dbReference type="AlphaFoldDB" id="A0A1I4XH22"/>
<dbReference type="Proteomes" id="UP000199398">
    <property type="component" value="Unassembled WGS sequence"/>
</dbReference>
<dbReference type="EMBL" id="FOUP01000003">
    <property type="protein sequence ID" value="SFN25194.1"/>
    <property type="molecule type" value="Genomic_DNA"/>
</dbReference>
<accession>A0A1I4XH22</accession>
<evidence type="ECO:0000313" key="2">
    <source>
        <dbReference type="Proteomes" id="UP000199398"/>
    </source>
</evidence>
<organism evidence="1 2">
    <name type="scientific">Saccharopolyspora antimicrobica</name>
    <dbReference type="NCBI Taxonomy" id="455193"/>
    <lineage>
        <taxon>Bacteria</taxon>
        <taxon>Bacillati</taxon>
        <taxon>Actinomycetota</taxon>
        <taxon>Actinomycetes</taxon>
        <taxon>Pseudonocardiales</taxon>
        <taxon>Pseudonocardiaceae</taxon>
        <taxon>Saccharopolyspora</taxon>
    </lineage>
</organism>
<evidence type="ECO:0000313" key="1">
    <source>
        <dbReference type="EMBL" id="SFN25194.1"/>
    </source>
</evidence>
<name>A0A1I4XH22_9PSEU</name>
<proteinExistence type="predicted"/>
<dbReference type="RefSeq" id="WP_170210237.1">
    <property type="nucleotide sequence ID" value="NZ_FOUP01000003.1"/>
</dbReference>
<gene>
    <name evidence="1" type="ORF">SAMN05421805_103443</name>
</gene>
<protein>
    <submittedName>
        <fullName evidence="1">Uncharacterized protein</fullName>
    </submittedName>
</protein>
<reference evidence="1 2" key="1">
    <citation type="submission" date="2016-10" db="EMBL/GenBank/DDBJ databases">
        <authorList>
            <person name="de Groot N.N."/>
        </authorList>
    </citation>
    <scope>NUCLEOTIDE SEQUENCE [LARGE SCALE GENOMIC DNA]</scope>
    <source>
        <strain evidence="1 2">CPCC 201259</strain>
    </source>
</reference>
<sequence>MLRPDDVLKTALALTMPVVGLVQQYLGGRYELPEPKFRALCKRTMRRVLHGIEET</sequence>